<organism evidence="2 3">
    <name type="scientific">Stylosanthes scabra</name>
    <dbReference type="NCBI Taxonomy" id="79078"/>
    <lineage>
        <taxon>Eukaryota</taxon>
        <taxon>Viridiplantae</taxon>
        <taxon>Streptophyta</taxon>
        <taxon>Embryophyta</taxon>
        <taxon>Tracheophyta</taxon>
        <taxon>Spermatophyta</taxon>
        <taxon>Magnoliopsida</taxon>
        <taxon>eudicotyledons</taxon>
        <taxon>Gunneridae</taxon>
        <taxon>Pentapetalae</taxon>
        <taxon>rosids</taxon>
        <taxon>fabids</taxon>
        <taxon>Fabales</taxon>
        <taxon>Fabaceae</taxon>
        <taxon>Papilionoideae</taxon>
        <taxon>50 kb inversion clade</taxon>
        <taxon>dalbergioids sensu lato</taxon>
        <taxon>Dalbergieae</taxon>
        <taxon>Pterocarpus clade</taxon>
        <taxon>Stylosanthes</taxon>
    </lineage>
</organism>
<reference evidence="2 3" key="1">
    <citation type="journal article" date="2023" name="Plants (Basel)">
        <title>Bridging the Gap: Combining Genomics and Transcriptomics Approaches to Understand Stylosanthes scabra, an Orphan Legume from the Brazilian Caatinga.</title>
        <authorList>
            <person name="Ferreira-Neto J.R.C."/>
            <person name="da Silva M.D."/>
            <person name="Binneck E."/>
            <person name="de Melo N.F."/>
            <person name="da Silva R.H."/>
            <person name="de Melo A.L.T.M."/>
            <person name="Pandolfi V."/>
            <person name="Bustamante F.O."/>
            <person name="Brasileiro-Vidal A.C."/>
            <person name="Benko-Iseppon A.M."/>
        </authorList>
    </citation>
    <scope>NUCLEOTIDE SEQUENCE [LARGE SCALE GENOMIC DNA]</scope>
    <source>
        <tissue evidence="2">Leaves</tissue>
    </source>
</reference>
<comment type="caution">
    <text evidence="2">The sequence shown here is derived from an EMBL/GenBank/DDBJ whole genome shotgun (WGS) entry which is preliminary data.</text>
</comment>
<protein>
    <recommendedName>
        <fullName evidence="4">Glycine-rich protein</fullName>
    </recommendedName>
</protein>
<sequence length="108" mass="11103">MGSNIKALLVLILFLATIILISSDEVAPNKGIEENLNKDNGNNNDLTQAAYESKQYLSGYDGGFGGRGGYGGGYGGRGGYGGGWRGSYDDGGGGDGNIPIGCPKPMHN</sequence>
<name>A0ABU6RAF1_9FABA</name>
<dbReference type="EMBL" id="JASCZI010030300">
    <property type="protein sequence ID" value="MED6120889.1"/>
    <property type="molecule type" value="Genomic_DNA"/>
</dbReference>
<proteinExistence type="predicted"/>
<gene>
    <name evidence="2" type="ORF">PIB30_025212</name>
</gene>
<dbReference type="PANTHER" id="PTHR37372">
    <property type="entry name" value="OS06G0316800 PROTEIN"/>
    <property type="match status" value="1"/>
</dbReference>
<evidence type="ECO:0000256" key="1">
    <source>
        <dbReference type="SAM" id="SignalP"/>
    </source>
</evidence>
<keyword evidence="1" id="KW-0732">Signal</keyword>
<feature type="chain" id="PRO_5046201258" description="Glycine-rich protein" evidence="1">
    <location>
        <begin position="24"/>
        <end position="108"/>
    </location>
</feature>
<feature type="signal peptide" evidence="1">
    <location>
        <begin position="1"/>
        <end position="23"/>
    </location>
</feature>
<dbReference type="PANTHER" id="PTHR37372:SF1">
    <property type="entry name" value="GEO07177P1"/>
    <property type="match status" value="1"/>
</dbReference>
<dbReference type="Proteomes" id="UP001341840">
    <property type="component" value="Unassembled WGS sequence"/>
</dbReference>
<dbReference type="Pfam" id="PF07172">
    <property type="entry name" value="GRP"/>
    <property type="match status" value="1"/>
</dbReference>
<dbReference type="InterPro" id="IPR010800">
    <property type="entry name" value="GRP"/>
</dbReference>
<evidence type="ECO:0000313" key="3">
    <source>
        <dbReference type="Proteomes" id="UP001341840"/>
    </source>
</evidence>
<evidence type="ECO:0008006" key="4">
    <source>
        <dbReference type="Google" id="ProtNLM"/>
    </source>
</evidence>
<keyword evidence="3" id="KW-1185">Reference proteome</keyword>
<dbReference type="InterPro" id="IPR052872">
    <property type="entry name" value="ESR_Regulator"/>
</dbReference>
<evidence type="ECO:0000313" key="2">
    <source>
        <dbReference type="EMBL" id="MED6120889.1"/>
    </source>
</evidence>
<accession>A0ABU6RAF1</accession>